<proteinExistence type="predicted"/>
<comment type="caution">
    <text evidence="2">The sequence shown here is derived from an EMBL/GenBank/DDBJ whole genome shotgun (WGS) entry which is preliminary data.</text>
</comment>
<name>H3ZAR6_9ALTE</name>
<dbReference type="Pfam" id="PF11279">
    <property type="entry name" value="DUF3080"/>
    <property type="match status" value="1"/>
</dbReference>
<evidence type="ECO:0000313" key="2">
    <source>
        <dbReference type="EMBL" id="EHR42030.1"/>
    </source>
</evidence>
<dbReference type="EMBL" id="AHTH01000005">
    <property type="protein sequence ID" value="EHR42030.1"/>
    <property type="molecule type" value="Genomic_DNA"/>
</dbReference>
<sequence>MLLKQVLLLNLLVLALLLSGCSDSAGVATLRDYQQRLNRVLELDSTKPQLPAAAALPAKSALQQPLPDLRIDLLDAFATRRCGLDQLIAERNSSLGKVFTASKRLHYELRFLATLELCLTEAWDEPLKSQLTQVYQQKQQTIGIALSNMLQTDDTLRKTWLGSNKALIPGSDNGFTASLGALQQLLELKQAIAREDWYSASRIDPEAALASLYRSDFFPQLQFSLRYANSWFNAVNPPLLSLAPASLCPRGQSEQLTILTTVFRKYFIGEVQAYLAELNRYQQQSWPLIAELYQGSALLPVLQQRYQQPATELQQQLLQHVGWYQQLNQLCPVALTG</sequence>
<feature type="signal peptide" evidence="1">
    <location>
        <begin position="1"/>
        <end position="24"/>
    </location>
</feature>
<feature type="chain" id="PRO_5003592173" description="DUF3080 domain-containing protein" evidence="1">
    <location>
        <begin position="25"/>
        <end position="337"/>
    </location>
</feature>
<dbReference type="Proteomes" id="UP000012046">
    <property type="component" value="Unassembled WGS sequence"/>
</dbReference>
<dbReference type="InterPro" id="IPR021431">
    <property type="entry name" value="DUF3080"/>
</dbReference>
<dbReference type="RefSeq" id="WP_008949445.1">
    <property type="nucleotide sequence ID" value="NZ_AHTH01000005.1"/>
</dbReference>
<keyword evidence="3" id="KW-1185">Reference proteome</keyword>
<evidence type="ECO:0008006" key="4">
    <source>
        <dbReference type="Google" id="ProtNLM"/>
    </source>
</evidence>
<dbReference type="PATRIC" id="fig|1129374.4.peg.422"/>
<keyword evidence="1" id="KW-0732">Signal</keyword>
<dbReference type="AlphaFoldDB" id="H3ZAR6"/>
<evidence type="ECO:0000256" key="1">
    <source>
        <dbReference type="SAM" id="SignalP"/>
    </source>
</evidence>
<evidence type="ECO:0000313" key="3">
    <source>
        <dbReference type="Proteomes" id="UP000012046"/>
    </source>
</evidence>
<gene>
    <name evidence="2" type="ORF">AJE_02096</name>
</gene>
<reference evidence="2 3" key="1">
    <citation type="journal article" date="2012" name="J. Bacteriol.">
        <title>Genome Sequence of Extracellular-Protease-Producing Alishewanella jeotgali Isolated from Traditional Korean Fermented Seafood.</title>
        <authorList>
            <person name="Jung J."/>
            <person name="Chun J."/>
            <person name="Park W."/>
        </authorList>
    </citation>
    <scope>NUCLEOTIDE SEQUENCE [LARGE SCALE GENOMIC DNA]</scope>
    <source>
        <strain evidence="2 3">KCTC 22429</strain>
    </source>
</reference>
<dbReference type="eggNOG" id="ENOG502ZCJH">
    <property type="taxonomic scope" value="Bacteria"/>
</dbReference>
<organism evidence="2 3">
    <name type="scientific">Alishewanella jeotgali KCTC 22429</name>
    <dbReference type="NCBI Taxonomy" id="1129374"/>
    <lineage>
        <taxon>Bacteria</taxon>
        <taxon>Pseudomonadati</taxon>
        <taxon>Pseudomonadota</taxon>
        <taxon>Gammaproteobacteria</taxon>
        <taxon>Alteromonadales</taxon>
        <taxon>Alteromonadaceae</taxon>
        <taxon>Alishewanella</taxon>
    </lineage>
</organism>
<accession>H3ZAR6</accession>
<protein>
    <recommendedName>
        <fullName evidence="4">DUF3080 domain-containing protein</fullName>
    </recommendedName>
</protein>
<dbReference type="STRING" id="1129374.AJE_02096"/>
<dbReference type="PROSITE" id="PS51257">
    <property type="entry name" value="PROKAR_LIPOPROTEIN"/>
    <property type="match status" value="1"/>
</dbReference>